<name>A0A1M5BKS5_9SPHI</name>
<protein>
    <submittedName>
        <fullName evidence="4">Putative NADPH-quinone reductase (Modulator of drug activity B)</fullName>
    </submittedName>
</protein>
<reference evidence="5" key="1">
    <citation type="submission" date="2016-11" db="EMBL/GenBank/DDBJ databases">
        <authorList>
            <person name="Varghese N."/>
            <person name="Submissions S."/>
        </authorList>
    </citation>
    <scope>NUCLEOTIDE SEQUENCE [LARGE SCALE GENOMIC DNA]</scope>
    <source>
        <strain evidence="5">DSM 16990</strain>
    </source>
</reference>
<dbReference type="STRING" id="288992.SAMN04488522_1021232"/>
<evidence type="ECO:0000259" key="3">
    <source>
        <dbReference type="Pfam" id="PF02525"/>
    </source>
</evidence>
<comment type="similarity">
    <text evidence="1">Belongs to the NAD(P)H dehydrogenase (quinone) family.</text>
</comment>
<dbReference type="InterPro" id="IPR051545">
    <property type="entry name" value="NAD(P)H_dehydrogenase_qn"/>
</dbReference>
<evidence type="ECO:0000256" key="2">
    <source>
        <dbReference type="ARBA" id="ARBA00023002"/>
    </source>
</evidence>
<dbReference type="GO" id="GO:0003955">
    <property type="term" value="F:NAD(P)H dehydrogenase (quinone) activity"/>
    <property type="evidence" value="ECO:0007669"/>
    <property type="project" value="TreeGrafter"/>
</dbReference>
<dbReference type="EMBL" id="FQUQ01000002">
    <property type="protein sequence ID" value="SHF42857.1"/>
    <property type="molecule type" value="Genomic_DNA"/>
</dbReference>
<dbReference type="GO" id="GO:0005829">
    <property type="term" value="C:cytosol"/>
    <property type="evidence" value="ECO:0007669"/>
    <property type="project" value="TreeGrafter"/>
</dbReference>
<dbReference type="Pfam" id="PF02525">
    <property type="entry name" value="Flavodoxin_2"/>
    <property type="match status" value="1"/>
</dbReference>
<dbReference type="RefSeq" id="WP_073231516.1">
    <property type="nucleotide sequence ID" value="NZ_FQUQ01000002.1"/>
</dbReference>
<feature type="domain" description="Flavodoxin-like fold" evidence="3">
    <location>
        <begin position="2"/>
        <end position="180"/>
    </location>
</feature>
<proteinExistence type="inferred from homology"/>
<accession>A0A1M5BKS5</accession>
<dbReference type="PANTHER" id="PTHR10204">
    <property type="entry name" value="NAD P H OXIDOREDUCTASE-RELATED"/>
    <property type="match status" value="1"/>
</dbReference>
<sequence length="192" mass="22047">MKNILVINGHPDAESFNKQISKTYIQTLENAGAALRSIDIRNLDFNPNLQYGYRKRTELEPDLLQALKDIHWSDHLVWVYPTWWLSMPALMKGFIDRVFLPGITFRTIEKGKSEGLLKGKSARIITTADMTRPEYEEIYRSSGLVQFKTGILEYCGISPVETTYIGPVYDLNEKSKKEWLEEISSLAIKDLS</sequence>
<dbReference type="InterPro" id="IPR003680">
    <property type="entry name" value="Flavodoxin_fold"/>
</dbReference>
<keyword evidence="5" id="KW-1185">Reference proteome</keyword>
<dbReference type="SUPFAM" id="SSF52218">
    <property type="entry name" value="Flavoproteins"/>
    <property type="match status" value="1"/>
</dbReference>
<dbReference type="Gene3D" id="3.40.50.360">
    <property type="match status" value="1"/>
</dbReference>
<evidence type="ECO:0000313" key="5">
    <source>
        <dbReference type="Proteomes" id="UP000184287"/>
    </source>
</evidence>
<evidence type="ECO:0000256" key="1">
    <source>
        <dbReference type="ARBA" id="ARBA00006252"/>
    </source>
</evidence>
<dbReference type="PANTHER" id="PTHR10204:SF34">
    <property type="entry name" value="NAD(P)H DEHYDROGENASE [QUINONE] 1 ISOFORM 1"/>
    <property type="match status" value="1"/>
</dbReference>
<dbReference type="OrthoDB" id="652200at2"/>
<dbReference type="AlphaFoldDB" id="A0A1M5BKS5"/>
<dbReference type="Proteomes" id="UP000184287">
    <property type="component" value="Unassembled WGS sequence"/>
</dbReference>
<evidence type="ECO:0000313" key="4">
    <source>
        <dbReference type="EMBL" id="SHF42857.1"/>
    </source>
</evidence>
<keyword evidence="2" id="KW-0560">Oxidoreductase</keyword>
<dbReference type="InterPro" id="IPR029039">
    <property type="entry name" value="Flavoprotein-like_sf"/>
</dbReference>
<organism evidence="4 5">
    <name type="scientific">Pedobacter caeni</name>
    <dbReference type="NCBI Taxonomy" id="288992"/>
    <lineage>
        <taxon>Bacteria</taxon>
        <taxon>Pseudomonadati</taxon>
        <taxon>Bacteroidota</taxon>
        <taxon>Sphingobacteriia</taxon>
        <taxon>Sphingobacteriales</taxon>
        <taxon>Sphingobacteriaceae</taxon>
        <taxon>Pedobacter</taxon>
    </lineage>
</organism>
<gene>
    <name evidence="4" type="ORF">SAMN04488522_1021232</name>
</gene>